<organism evidence="2">
    <name type="scientific">uncultured Thermomicrobiales bacterium</name>
    <dbReference type="NCBI Taxonomy" id="1645740"/>
    <lineage>
        <taxon>Bacteria</taxon>
        <taxon>Pseudomonadati</taxon>
        <taxon>Thermomicrobiota</taxon>
        <taxon>Thermomicrobia</taxon>
        <taxon>Thermomicrobiales</taxon>
        <taxon>environmental samples</taxon>
    </lineage>
</organism>
<accession>A0A6J4UGQ0</accession>
<sequence>WRDGWRRRCSVWCRAWCSRWGRGWATSGVETKARRTAPPQHPQPEAAKATGRLLRRG</sequence>
<evidence type="ECO:0000313" key="2">
    <source>
        <dbReference type="EMBL" id="CAA9550307.1"/>
    </source>
</evidence>
<reference evidence="2" key="1">
    <citation type="submission" date="2020-02" db="EMBL/GenBank/DDBJ databases">
        <authorList>
            <person name="Meier V. D."/>
        </authorList>
    </citation>
    <scope>NUCLEOTIDE SEQUENCE</scope>
    <source>
        <strain evidence="2">AVDCRST_MAG73</strain>
    </source>
</reference>
<evidence type="ECO:0000256" key="1">
    <source>
        <dbReference type="SAM" id="MobiDB-lite"/>
    </source>
</evidence>
<dbReference type="AlphaFoldDB" id="A0A6J4UGQ0"/>
<dbReference type="EMBL" id="CADCWE010000189">
    <property type="protein sequence ID" value="CAA9550307.1"/>
    <property type="molecule type" value="Genomic_DNA"/>
</dbReference>
<proteinExistence type="predicted"/>
<feature type="non-terminal residue" evidence="2">
    <location>
        <position position="57"/>
    </location>
</feature>
<name>A0A6J4UGQ0_9BACT</name>
<gene>
    <name evidence="2" type="ORF">AVDCRST_MAG73-2809</name>
</gene>
<protein>
    <submittedName>
        <fullName evidence="2">Uncharacterized protein</fullName>
    </submittedName>
</protein>
<feature type="region of interest" description="Disordered" evidence="1">
    <location>
        <begin position="28"/>
        <end position="57"/>
    </location>
</feature>
<feature type="non-terminal residue" evidence="2">
    <location>
        <position position="1"/>
    </location>
</feature>